<dbReference type="AlphaFoldDB" id="A0A8J5K7B1"/>
<reference evidence="1 2" key="1">
    <citation type="submission" date="2020-08" db="EMBL/GenBank/DDBJ databases">
        <title>Plant Genome Project.</title>
        <authorList>
            <person name="Zhang R.-G."/>
        </authorList>
    </citation>
    <scope>NUCLEOTIDE SEQUENCE [LARGE SCALE GENOMIC DNA]</scope>
    <source>
        <tissue evidence="1">Rhizome</tissue>
    </source>
</reference>
<evidence type="ECO:0000313" key="2">
    <source>
        <dbReference type="Proteomes" id="UP000734854"/>
    </source>
</evidence>
<name>A0A8J5K7B1_ZINOF</name>
<proteinExistence type="predicted"/>
<gene>
    <name evidence="1" type="ORF">ZIOFF_065930</name>
</gene>
<dbReference type="PANTHER" id="PTHR14791:SF39">
    <property type="entry name" value="OS12G0233100 PROTEIN"/>
    <property type="match status" value="1"/>
</dbReference>
<dbReference type="InterPro" id="IPR051105">
    <property type="entry name" value="WWC/KIBRA_Hippo_Reg"/>
</dbReference>
<organism evidence="1 2">
    <name type="scientific">Zingiber officinale</name>
    <name type="common">Ginger</name>
    <name type="synonym">Amomum zingiber</name>
    <dbReference type="NCBI Taxonomy" id="94328"/>
    <lineage>
        <taxon>Eukaryota</taxon>
        <taxon>Viridiplantae</taxon>
        <taxon>Streptophyta</taxon>
        <taxon>Embryophyta</taxon>
        <taxon>Tracheophyta</taxon>
        <taxon>Spermatophyta</taxon>
        <taxon>Magnoliopsida</taxon>
        <taxon>Liliopsida</taxon>
        <taxon>Zingiberales</taxon>
        <taxon>Zingiberaceae</taxon>
        <taxon>Zingiber</taxon>
    </lineage>
</organism>
<sequence length="141" mass="15706">MLSGIVGQLTVCSCAFVKEMAEVNGTEMMELETEGAPFQRKKMKTSWMRPKEASMELDLNISALPFSEGKETYPDQEMKQGCSSGGNMVALVCVNCHLLVMMFKSSPLCPNCKYLHLLQSQDVSHRNLEAVKPLETLSLLR</sequence>
<accession>A0A8J5K7B1</accession>
<dbReference type="Proteomes" id="UP000734854">
    <property type="component" value="Unassembled WGS sequence"/>
</dbReference>
<protein>
    <submittedName>
        <fullName evidence="1">Uncharacterized protein</fullName>
    </submittedName>
</protein>
<keyword evidence="2" id="KW-1185">Reference proteome</keyword>
<dbReference type="PANTHER" id="PTHR14791">
    <property type="entry name" value="BOMB/KIRA PROTEINS"/>
    <property type="match status" value="1"/>
</dbReference>
<dbReference type="EMBL" id="JACMSC010000018">
    <property type="protein sequence ID" value="KAG6476684.1"/>
    <property type="molecule type" value="Genomic_DNA"/>
</dbReference>
<evidence type="ECO:0000313" key="1">
    <source>
        <dbReference type="EMBL" id="KAG6476684.1"/>
    </source>
</evidence>
<comment type="caution">
    <text evidence="1">The sequence shown here is derived from an EMBL/GenBank/DDBJ whole genome shotgun (WGS) entry which is preliminary data.</text>
</comment>